<feature type="compositionally biased region" description="Low complexity" evidence="1">
    <location>
        <begin position="233"/>
        <end position="245"/>
    </location>
</feature>
<dbReference type="RefSeq" id="XP_073561815.1">
    <property type="nucleotide sequence ID" value="XM_073698841.1"/>
</dbReference>
<keyword evidence="3" id="KW-1185">Reference proteome</keyword>
<feature type="region of interest" description="Disordered" evidence="1">
    <location>
        <begin position="228"/>
        <end position="247"/>
    </location>
</feature>
<evidence type="ECO:0000313" key="2">
    <source>
        <dbReference type="EMBL" id="TFB05614.1"/>
    </source>
</evidence>
<dbReference type="GeneID" id="300573291"/>
<proteinExistence type="predicted"/>
<reference evidence="2 3" key="1">
    <citation type="submission" date="2018-01" db="EMBL/GenBank/DDBJ databases">
        <title>Genome characterization of the sugarcane-associated fungus Trichoderma ghanense CCMA-1212 and their application in lignocelulose bioconversion.</title>
        <authorList>
            <person name="Steindorff A.S."/>
            <person name="Mendes T.D."/>
            <person name="Vilela E.S.D."/>
            <person name="Rodrigues D.S."/>
            <person name="Formighieri E.F."/>
            <person name="Melo I.S."/>
            <person name="Favaro L.C.L."/>
        </authorList>
    </citation>
    <scope>NUCLEOTIDE SEQUENCE [LARGE SCALE GENOMIC DNA]</scope>
    <source>
        <strain evidence="2 3">CCMA-1212</strain>
    </source>
</reference>
<gene>
    <name evidence="2" type="ORF">CCMA1212_001415</name>
</gene>
<name>A0ABY2HCB0_9HYPO</name>
<evidence type="ECO:0000313" key="3">
    <source>
        <dbReference type="Proteomes" id="UP001642720"/>
    </source>
</evidence>
<accession>A0ABY2HCB0</accession>
<organism evidence="2 3">
    <name type="scientific">Trichoderma ghanense</name>
    <dbReference type="NCBI Taxonomy" id="65468"/>
    <lineage>
        <taxon>Eukaryota</taxon>
        <taxon>Fungi</taxon>
        <taxon>Dikarya</taxon>
        <taxon>Ascomycota</taxon>
        <taxon>Pezizomycotina</taxon>
        <taxon>Sordariomycetes</taxon>
        <taxon>Hypocreomycetidae</taxon>
        <taxon>Hypocreales</taxon>
        <taxon>Hypocreaceae</taxon>
        <taxon>Trichoderma</taxon>
    </lineage>
</organism>
<dbReference type="Proteomes" id="UP001642720">
    <property type="component" value="Unassembled WGS sequence"/>
</dbReference>
<sequence>MRAELFQGAVCNGATSLVPIGSKSKVARRQGTHDTSLARATAIRWKDEPFICAMLADMQDGDKNLRDSIRKKLRDFVDAGNETLRNCIHWSIENLRPSLAVALIDDGVEITNRNLTNRIYNGWTCDTEHEGNGLEGIPRPYTSSGRHFHGIDDLPHLPKGENLRVPARRSVQTWRTGTLHCQERGGFENSTLSQCRGLSSKTRPTRKLDEFLKKATAGNRRLGAYMRHRANPSAGTSASSDSGTDMLGSKSLELIKQPKQMRDIFDHMTGKSSSSDRYIEAYDTFGRLADELDVFGPRNRGAQRQD</sequence>
<protein>
    <submittedName>
        <fullName evidence="2">Uncharacterized protein</fullName>
    </submittedName>
</protein>
<evidence type="ECO:0000256" key="1">
    <source>
        <dbReference type="SAM" id="MobiDB-lite"/>
    </source>
</evidence>
<dbReference type="EMBL" id="PPTA01000002">
    <property type="protein sequence ID" value="TFB05614.1"/>
    <property type="molecule type" value="Genomic_DNA"/>
</dbReference>
<comment type="caution">
    <text evidence="2">The sequence shown here is derived from an EMBL/GenBank/DDBJ whole genome shotgun (WGS) entry which is preliminary data.</text>
</comment>